<dbReference type="Proteomes" id="UP001732700">
    <property type="component" value="Chromosome 4A"/>
</dbReference>
<organism evidence="1 2">
    <name type="scientific">Avena sativa</name>
    <name type="common">Oat</name>
    <dbReference type="NCBI Taxonomy" id="4498"/>
    <lineage>
        <taxon>Eukaryota</taxon>
        <taxon>Viridiplantae</taxon>
        <taxon>Streptophyta</taxon>
        <taxon>Embryophyta</taxon>
        <taxon>Tracheophyta</taxon>
        <taxon>Spermatophyta</taxon>
        <taxon>Magnoliopsida</taxon>
        <taxon>Liliopsida</taxon>
        <taxon>Poales</taxon>
        <taxon>Poaceae</taxon>
        <taxon>BOP clade</taxon>
        <taxon>Pooideae</taxon>
        <taxon>Poodae</taxon>
        <taxon>Poeae</taxon>
        <taxon>Poeae Chloroplast Group 1 (Aveneae type)</taxon>
        <taxon>Aveninae</taxon>
        <taxon>Avena</taxon>
    </lineage>
</organism>
<evidence type="ECO:0000313" key="2">
    <source>
        <dbReference type="Proteomes" id="UP001732700"/>
    </source>
</evidence>
<reference evidence="1" key="2">
    <citation type="submission" date="2025-09" db="UniProtKB">
        <authorList>
            <consortium name="EnsemblPlants"/>
        </authorList>
    </citation>
    <scope>IDENTIFICATION</scope>
</reference>
<accession>A0ACD5WDY3</accession>
<sequence>MKHGGGRSSPCFGSPIWIQPEHPKQLTAIFCNLTDLALWHIFPECDLSWTLFILEAAPALQMFILNRARHSCTKASEHSAEKANVVWEPSKDLRHLNLKLLVMAGFEEEDKVTNYIRLVIERAVVLKTIMLRARTCKCCDAIDLEAPRRYQVDEASRRRIKERLTHGSSSTVNIFIC</sequence>
<name>A0ACD5WDY3_AVESA</name>
<evidence type="ECO:0000313" key="1">
    <source>
        <dbReference type="EnsemblPlants" id="AVESA.00010b.r2.4AG0620090.1.CDS"/>
    </source>
</evidence>
<keyword evidence="2" id="KW-1185">Reference proteome</keyword>
<reference evidence="1" key="1">
    <citation type="submission" date="2021-05" db="EMBL/GenBank/DDBJ databases">
        <authorList>
            <person name="Scholz U."/>
            <person name="Mascher M."/>
            <person name="Fiebig A."/>
        </authorList>
    </citation>
    <scope>NUCLEOTIDE SEQUENCE [LARGE SCALE GENOMIC DNA]</scope>
</reference>
<protein>
    <submittedName>
        <fullName evidence="1">Uncharacterized protein</fullName>
    </submittedName>
</protein>
<proteinExistence type="predicted"/>
<dbReference type="EnsemblPlants" id="AVESA.00010b.r2.4AG0620090.1">
    <property type="protein sequence ID" value="AVESA.00010b.r2.4AG0620090.1.CDS"/>
    <property type="gene ID" value="AVESA.00010b.r2.4AG0620090"/>
</dbReference>